<feature type="transmembrane region" description="Helical" evidence="14">
    <location>
        <begin position="39"/>
        <end position="60"/>
    </location>
</feature>
<evidence type="ECO:0000256" key="13">
    <source>
        <dbReference type="PIRSR" id="PIRSR602401-1"/>
    </source>
</evidence>
<keyword evidence="11" id="KW-0503">Monooxygenase</keyword>
<evidence type="ECO:0000256" key="3">
    <source>
        <dbReference type="ARBA" id="ARBA00004406"/>
    </source>
</evidence>
<dbReference type="EMBL" id="KQ435284">
    <property type="protein sequence ID" value="KZC15098.1"/>
    <property type="molecule type" value="Genomic_DNA"/>
</dbReference>
<accession>A0A154PUR7</accession>
<evidence type="ECO:0000256" key="8">
    <source>
        <dbReference type="ARBA" id="ARBA00022848"/>
    </source>
</evidence>
<dbReference type="PROSITE" id="PS00086">
    <property type="entry name" value="CYTOCHROME_P450"/>
    <property type="match status" value="2"/>
</dbReference>
<evidence type="ECO:0000256" key="10">
    <source>
        <dbReference type="ARBA" id="ARBA00023004"/>
    </source>
</evidence>
<evidence type="ECO:0000313" key="16">
    <source>
        <dbReference type="Proteomes" id="UP000076502"/>
    </source>
</evidence>
<dbReference type="PANTHER" id="PTHR24292">
    <property type="entry name" value="CYTOCHROME P450"/>
    <property type="match status" value="1"/>
</dbReference>
<feature type="transmembrane region" description="Helical" evidence="14">
    <location>
        <begin position="487"/>
        <end position="506"/>
    </location>
</feature>
<keyword evidence="5 13" id="KW-0349">Heme</keyword>
<evidence type="ECO:0000256" key="2">
    <source>
        <dbReference type="ARBA" id="ARBA00004174"/>
    </source>
</evidence>
<keyword evidence="7" id="KW-0256">Endoplasmic reticulum</keyword>
<evidence type="ECO:0000256" key="11">
    <source>
        <dbReference type="ARBA" id="ARBA00023033"/>
    </source>
</evidence>
<dbReference type="InterPro" id="IPR017972">
    <property type="entry name" value="Cyt_P450_CS"/>
</dbReference>
<comment type="similarity">
    <text evidence="4">Belongs to the cytochrome P450 family.</text>
</comment>
<keyword evidence="9" id="KW-0560">Oxidoreductase</keyword>
<dbReference type="InterPro" id="IPR036396">
    <property type="entry name" value="Cyt_P450_sf"/>
</dbReference>
<comment type="subcellular location">
    <subcellularLocation>
        <location evidence="3">Endoplasmic reticulum membrane</location>
        <topology evidence="3">Peripheral membrane protein</topology>
    </subcellularLocation>
    <subcellularLocation>
        <location evidence="2">Microsome membrane</location>
        <topology evidence="2">Peripheral membrane protein</topology>
    </subcellularLocation>
</comment>
<keyword evidence="10 13" id="KW-0408">Iron</keyword>
<dbReference type="SUPFAM" id="SSF48264">
    <property type="entry name" value="Cytochrome P450"/>
    <property type="match status" value="2"/>
</dbReference>
<dbReference type="GO" id="GO:0005789">
    <property type="term" value="C:endoplasmic reticulum membrane"/>
    <property type="evidence" value="ECO:0007669"/>
    <property type="project" value="UniProtKB-SubCell"/>
</dbReference>
<dbReference type="GO" id="GO:0016705">
    <property type="term" value="F:oxidoreductase activity, acting on paired donors, with incorporation or reduction of molecular oxygen"/>
    <property type="evidence" value="ECO:0007669"/>
    <property type="project" value="InterPro"/>
</dbReference>
<dbReference type="CDD" id="cd11056">
    <property type="entry name" value="CYP6-like"/>
    <property type="match status" value="2"/>
</dbReference>
<keyword evidence="16" id="KW-1185">Reference proteome</keyword>
<dbReference type="PANTHER" id="PTHR24292:SF54">
    <property type="entry name" value="CYP9F3-RELATED"/>
    <property type="match status" value="1"/>
</dbReference>
<keyword evidence="8" id="KW-0492">Microsome</keyword>
<keyword evidence="14" id="KW-0812">Transmembrane</keyword>
<dbReference type="STRING" id="178035.A0A154PUR7"/>
<dbReference type="AlphaFoldDB" id="A0A154PUR7"/>
<dbReference type="InterPro" id="IPR001128">
    <property type="entry name" value="Cyt_P450"/>
</dbReference>
<comment type="cofactor">
    <cofactor evidence="1 13">
        <name>heme</name>
        <dbReference type="ChEBI" id="CHEBI:30413"/>
    </cofactor>
</comment>
<reference evidence="15 16" key="1">
    <citation type="submission" date="2015-07" db="EMBL/GenBank/DDBJ databases">
        <title>The genome of Dufourea novaeangliae.</title>
        <authorList>
            <person name="Pan H."/>
            <person name="Kapheim K."/>
        </authorList>
    </citation>
    <scope>NUCLEOTIDE SEQUENCE [LARGE SCALE GENOMIC DNA]</scope>
    <source>
        <strain evidence="15">0120121106</strain>
        <tissue evidence="15">Whole body</tissue>
    </source>
</reference>
<dbReference type="OrthoDB" id="2789670at2759"/>
<evidence type="ECO:0000256" key="9">
    <source>
        <dbReference type="ARBA" id="ARBA00023002"/>
    </source>
</evidence>
<dbReference type="InterPro" id="IPR002401">
    <property type="entry name" value="Cyt_P450_E_grp-I"/>
</dbReference>
<evidence type="ECO:0000256" key="5">
    <source>
        <dbReference type="ARBA" id="ARBA00022617"/>
    </source>
</evidence>
<sequence>MAALEILCGIVVAVLLCYYYLVLPYNFWKKRGVRGPEPILFFGNLMLVTLSKMSLGNYFASIYAKYKKEEPMVGVYLRTNPILVINDPDLIKTVLIKDFSKFSNQPKISYSYTHGHILTYPLINIYVYLYIKFHVMNCFCIQAKLKEMFTMIVECSDTLEKYIGTLVEKEANLDCRELAAKFTTDVIGSCAFGINMNAMSDEESEFRKVGKAFFATTTLQIIRFRMREMLPWLYTMLGYVLPYTNETSFFMNSVLDMMKYRKKNNIVRHDFINTLIDLQTHPEKLGDIELTDALLAAQAFVFFVAGFETSSTTISNALYELALNQDIQDKLREEIKKHHEINNGDWHYENIKDMPILDGVFKETLRKYPPVPVIMRKSVEDYTFEDFKISIPKDTRVFISSYGIHHDPDIYPNPEVFDINRFTDDEESTRHPMHYLPFGDGPRNCIGARFAIFQSKIGLIKILRNYKVDVCKETVIPYINREPKMAIYLEIFFGVTAVIVALYYYFTAHFTFWIERGVPGPKPVPVFGNVMRHMLGLQSITEFAVEMRKKYKGEPLVGVFTMRKPTLMIQDPELIKHVFIKDFTTFADRGAFLHEIPEPLSAHLFSLESKRWRPLRTQLSPVFTSGKLRGTFFLILKCAEHLETYLDTLVKKGEPIESRELAAKFTTDVIGSCAFGIEMNSLSDRESEFRQVGREIFATHFLALLKLRMKECVPKLYDWLGYIIPYDYVTRFITKVTIETMDYRQKNNIVRPDFMNTLLELRKHPEKVPEIELTDTLLAAQAFVFFAAGFETSSTTISHALYELALNPDIQNKLRQEIVEFNSRNDGNWKYEVLKEMEYLDKVFNETLRKYPPLHFLTRVATDNYTFSGTKVSIPKGTELFISTFAIQRDPEIYPDPEKFDPERFDVAAKKARHPMHFLPFGDGPRNCIGTFRLI</sequence>
<keyword evidence="12 14" id="KW-0472">Membrane</keyword>
<evidence type="ECO:0000256" key="1">
    <source>
        <dbReference type="ARBA" id="ARBA00001971"/>
    </source>
</evidence>
<dbReference type="InterPro" id="IPR050476">
    <property type="entry name" value="Insect_CytP450_Detox"/>
</dbReference>
<keyword evidence="14" id="KW-1133">Transmembrane helix</keyword>
<dbReference type="FunFam" id="1.10.630.10:FF:000042">
    <property type="entry name" value="Cytochrome P450"/>
    <property type="match status" value="2"/>
</dbReference>
<evidence type="ECO:0000256" key="6">
    <source>
        <dbReference type="ARBA" id="ARBA00022723"/>
    </source>
</evidence>
<dbReference type="GO" id="GO:0004497">
    <property type="term" value="F:monooxygenase activity"/>
    <property type="evidence" value="ECO:0007669"/>
    <property type="project" value="UniProtKB-KW"/>
</dbReference>
<dbReference type="PRINTS" id="PR00385">
    <property type="entry name" value="P450"/>
</dbReference>
<gene>
    <name evidence="15" type="ORF">WN55_11599</name>
</gene>
<dbReference type="PRINTS" id="PR00463">
    <property type="entry name" value="EP450I"/>
</dbReference>
<organism evidence="15 16">
    <name type="scientific">Dufourea novaeangliae</name>
    <name type="common">Sweat bee</name>
    <dbReference type="NCBI Taxonomy" id="178035"/>
    <lineage>
        <taxon>Eukaryota</taxon>
        <taxon>Metazoa</taxon>
        <taxon>Ecdysozoa</taxon>
        <taxon>Arthropoda</taxon>
        <taxon>Hexapoda</taxon>
        <taxon>Insecta</taxon>
        <taxon>Pterygota</taxon>
        <taxon>Neoptera</taxon>
        <taxon>Endopterygota</taxon>
        <taxon>Hymenoptera</taxon>
        <taxon>Apocrita</taxon>
        <taxon>Aculeata</taxon>
        <taxon>Apoidea</taxon>
        <taxon>Anthophila</taxon>
        <taxon>Halictidae</taxon>
        <taxon>Rophitinae</taxon>
        <taxon>Dufourea</taxon>
    </lineage>
</organism>
<keyword evidence="6 13" id="KW-0479">Metal-binding</keyword>
<proteinExistence type="inferred from homology"/>
<evidence type="ECO:0000256" key="7">
    <source>
        <dbReference type="ARBA" id="ARBA00022824"/>
    </source>
</evidence>
<feature type="transmembrane region" description="Helical" evidence="14">
    <location>
        <begin position="7"/>
        <end position="27"/>
    </location>
</feature>
<dbReference type="GO" id="GO:0020037">
    <property type="term" value="F:heme binding"/>
    <property type="evidence" value="ECO:0007669"/>
    <property type="project" value="InterPro"/>
</dbReference>
<evidence type="ECO:0000256" key="4">
    <source>
        <dbReference type="ARBA" id="ARBA00010617"/>
    </source>
</evidence>
<dbReference type="Pfam" id="PF00067">
    <property type="entry name" value="p450"/>
    <property type="match status" value="2"/>
</dbReference>
<name>A0A154PUR7_DUFNO</name>
<dbReference type="Proteomes" id="UP000076502">
    <property type="component" value="Unassembled WGS sequence"/>
</dbReference>
<evidence type="ECO:0000313" key="15">
    <source>
        <dbReference type="EMBL" id="KZC15098.1"/>
    </source>
</evidence>
<feature type="binding site" description="axial binding residue" evidence="13">
    <location>
        <position position="445"/>
    </location>
    <ligand>
        <name>heme</name>
        <dbReference type="ChEBI" id="CHEBI:30413"/>
    </ligand>
    <ligandPart>
        <name>Fe</name>
        <dbReference type="ChEBI" id="CHEBI:18248"/>
    </ligandPart>
</feature>
<dbReference type="GO" id="GO:0005506">
    <property type="term" value="F:iron ion binding"/>
    <property type="evidence" value="ECO:0007669"/>
    <property type="project" value="InterPro"/>
</dbReference>
<dbReference type="Gene3D" id="1.10.630.10">
    <property type="entry name" value="Cytochrome P450"/>
    <property type="match status" value="2"/>
</dbReference>
<evidence type="ECO:0000256" key="12">
    <source>
        <dbReference type="ARBA" id="ARBA00023136"/>
    </source>
</evidence>
<evidence type="ECO:0000256" key="14">
    <source>
        <dbReference type="SAM" id="Phobius"/>
    </source>
</evidence>
<protein>
    <submittedName>
        <fullName evidence="15">Putative cytochrome P450 6a14</fullName>
    </submittedName>
</protein>